<dbReference type="SUPFAM" id="SSF56235">
    <property type="entry name" value="N-terminal nucleophile aminohydrolases (Ntn hydrolases)"/>
    <property type="match status" value="1"/>
</dbReference>
<feature type="binding site" evidence="2">
    <location>
        <begin position="349"/>
        <end position="352"/>
    </location>
    <ligand>
        <name>substrate</name>
    </ligand>
</feature>
<evidence type="ECO:0000256" key="3">
    <source>
        <dbReference type="PIRSR" id="PIRSR600246-3"/>
    </source>
</evidence>
<dbReference type="GO" id="GO:0005737">
    <property type="term" value="C:cytoplasm"/>
    <property type="evidence" value="ECO:0007669"/>
    <property type="project" value="TreeGrafter"/>
</dbReference>
<dbReference type="PANTHER" id="PTHR10188">
    <property type="entry name" value="L-ASPARAGINASE"/>
    <property type="match status" value="1"/>
</dbReference>
<name>A0A9W7SII7_9PEZI</name>
<feature type="binding site" evidence="2">
    <location>
        <begin position="277"/>
        <end position="280"/>
    </location>
    <ligand>
        <name>substrate</name>
    </ligand>
</feature>
<feature type="site" description="Cleavage; by autolysis" evidence="3">
    <location>
        <begin position="248"/>
        <end position="249"/>
    </location>
</feature>
<organism evidence="4 5">
    <name type="scientific">Teratosphaeria destructans</name>
    <dbReference type="NCBI Taxonomy" id="418781"/>
    <lineage>
        <taxon>Eukaryota</taxon>
        <taxon>Fungi</taxon>
        <taxon>Dikarya</taxon>
        <taxon>Ascomycota</taxon>
        <taxon>Pezizomycotina</taxon>
        <taxon>Dothideomycetes</taxon>
        <taxon>Dothideomycetidae</taxon>
        <taxon>Mycosphaerellales</taxon>
        <taxon>Teratosphaeriaceae</taxon>
        <taxon>Teratosphaeria</taxon>
    </lineage>
</organism>
<evidence type="ECO:0000313" key="4">
    <source>
        <dbReference type="EMBL" id="KAH9810767.1"/>
    </source>
</evidence>
<dbReference type="OrthoDB" id="2262349at2759"/>
<comment type="caution">
    <text evidence="4">The sequence shown here is derived from an EMBL/GenBank/DDBJ whole genome shotgun (WGS) entry which is preliminary data.</text>
</comment>
<reference evidence="4 5" key="2">
    <citation type="journal article" date="2021" name="Curr. Genet.">
        <title>Genetic response to nitrogen starvation in the aggressive Eucalyptus foliar pathogen Teratosphaeria destructans.</title>
        <authorList>
            <person name="Havenga M."/>
            <person name="Wingfield B.D."/>
            <person name="Wingfield M.J."/>
            <person name="Dreyer L.L."/>
            <person name="Roets F."/>
            <person name="Aylward J."/>
        </authorList>
    </citation>
    <scope>NUCLEOTIDE SEQUENCE [LARGE SCALE GENOMIC DNA]</scope>
    <source>
        <strain evidence="4">CMW44962</strain>
    </source>
</reference>
<feature type="active site" description="Nucleophile" evidence="1">
    <location>
        <position position="249"/>
    </location>
</feature>
<dbReference type="Gene3D" id="3.60.20.30">
    <property type="entry name" value="(Glycosyl)asparaginase"/>
    <property type="match status" value="1"/>
</dbReference>
<dbReference type="InterPro" id="IPR029055">
    <property type="entry name" value="Ntn_hydrolases_N"/>
</dbReference>
<evidence type="ECO:0000313" key="5">
    <source>
        <dbReference type="Proteomes" id="UP001138500"/>
    </source>
</evidence>
<dbReference type="PANTHER" id="PTHR10188:SF43">
    <property type="entry name" value="ASPARAGINASE (EUROFUNG)"/>
    <property type="match status" value="1"/>
</dbReference>
<evidence type="ECO:0000256" key="2">
    <source>
        <dbReference type="PIRSR" id="PIRSR600246-2"/>
    </source>
</evidence>
<accession>A0A9W7SII7</accession>
<reference evidence="4 5" key="1">
    <citation type="journal article" date="2018" name="IMA Fungus">
        <title>IMA Genome-F 10: Nine draft genome sequences of Claviceps purpurea s.lat., including C. arundinis, C. humidiphila, and C. cf. spartinae, pseudomolecules for the pitch canker pathogen Fusarium circinatum, draft genome of Davidsoniella eucalypti, Grosmannia galeiformis, Quambalaria eucalypti, and Teratosphaeria destructans.</title>
        <authorList>
            <person name="Wingfield B.D."/>
            <person name="Liu M."/>
            <person name="Nguyen H.D."/>
            <person name="Lane F.A."/>
            <person name="Morgan S.W."/>
            <person name="De Vos L."/>
            <person name="Wilken P.M."/>
            <person name="Duong T.A."/>
            <person name="Aylward J."/>
            <person name="Coetzee M.P."/>
            <person name="Dadej K."/>
            <person name="De Beer Z.W."/>
            <person name="Findlay W."/>
            <person name="Havenga M."/>
            <person name="Kolarik M."/>
            <person name="Menzies J.G."/>
            <person name="Naidoo K."/>
            <person name="Pochopski O."/>
            <person name="Shoukouhi P."/>
            <person name="Santana Q.C."/>
            <person name="Seifert K.A."/>
            <person name="Soal N."/>
            <person name="Steenkamp E.T."/>
            <person name="Tatham C.T."/>
            <person name="van der Nest M.A."/>
            <person name="Wingfield M.J."/>
        </authorList>
    </citation>
    <scope>NUCLEOTIDE SEQUENCE [LARGE SCALE GENOMIC DNA]</scope>
    <source>
        <strain evidence="4">CMW44962</strain>
    </source>
</reference>
<dbReference type="EMBL" id="RIBY02002511">
    <property type="protein sequence ID" value="KAH9810767.1"/>
    <property type="molecule type" value="Genomic_DNA"/>
</dbReference>
<dbReference type="CDD" id="cd04701">
    <property type="entry name" value="Asparaginase_2"/>
    <property type="match status" value="1"/>
</dbReference>
<dbReference type="Proteomes" id="UP001138500">
    <property type="component" value="Unassembled WGS sequence"/>
</dbReference>
<evidence type="ECO:0000256" key="1">
    <source>
        <dbReference type="PIRSR" id="PIRSR600246-1"/>
    </source>
</evidence>
<dbReference type="Pfam" id="PF01112">
    <property type="entry name" value="Asparaginase_2"/>
    <property type="match status" value="1"/>
</dbReference>
<proteinExistence type="predicted"/>
<dbReference type="InterPro" id="IPR000246">
    <property type="entry name" value="Peptidase_T2"/>
</dbReference>
<gene>
    <name evidence="4" type="ORF">Tdes44962_MAKER05998</name>
</gene>
<sequence length="511" mass="54962">MAHLPVARPTYTDHKPAPVKPRIILHGGAGNITRENLPPDGDAYNAYRNALMDILSQAKIALQKPDAAALDVATYTVTLLENNPLFNSGHGAVYTTAGSHELEASVMVSRGYRKRGVGVMKVTRVKNPILLAKEMLIRGEEIDGGGAGQHCQLHGEICDDLARDWGLEMVRPSYFWSKRRWDEHRKGLGLSHTVEEYEAARSAADQKTVSGDVVVPVTERECALTDEVPSARSYGDPSWDAIEYLPQGTVGCVVLDSSGDLCVATSTGGLTNKLPGRIGDTPTLGAGFWAEEWDTVRRKHERSEDSSGLSAVVGDCLPGLSKYLPLPSYAKHEIADGTRHTRGVAMSGTGNGDSFLRVNAVRTAAAIARYSPAQSGSPGTLPLHMAVAMVAGPNGQLQRRPRTDGKGRAKGRAASLALTSRMVRAKLSLTSIVVGCSGLGWMRRARSMSQFFRACLEMQDEPNERCEVETGLICMLSPCECHSAVVDPPCVSDFLLICVHAITASTYPPST</sequence>
<keyword evidence="5" id="KW-1185">Reference proteome</keyword>
<protein>
    <submittedName>
        <fullName evidence="4">N-terminal nucleophile aminohydrolase</fullName>
    </submittedName>
</protein>
<dbReference type="GO" id="GO:0016787">
    <property type="term" value="F:hydrolase activity"/>
    <property type="evidence" value="ECO:0007669"/>
    <property type="project" value="InterPro"/>
</dbReference>
<dbReference type="AlphaFoldDB" id="A0A9W7SII7"/>